<proteinExistence type="predicted"/>
<dbReference type="InterPro" id="IPR023696">
    <property type="entry name" value="Ureohydrolase_dom_sf"/>
</dbReference>
<dbReference type="InterPro" id="IPR023801">
    <property type="entry name" value="His_deacetylse_dom"/>
</dbReference>
<dbReference type="GO" id="GO:0004407">
    <property type="term" value="F:histone deacetylase activity"/>
    <property type="evidence" value="ECO:0007669"/>
    <property type="project" value="TreeGrafter"/>
</dbReference>
<evidence type="ECO:0000259" key="1">
    <source>
        <dbReference type="Pfam" id="PF00850"/>
    </source>
</evidence>
<dbReference type="PRINTS" id="PR01270">
    <property type="entry name" value="HDASUPER"/>
</dbReference>
<evidence type="ECO:0000313" key="2">
    <source>
        <dbReference type="EMBL" id="OIR06431.1"/>
    </source>
</evidence>
<gene>
    <name evidence="2" type="primary">aphA_1</name>
    <name evidence="2" type="ORF">GALL_113410</name>
</gene>
<protein>
    <submittedName>
        <fullName evidence="2">Acetylpolyamine aminohydrolase</fullName>
    </submittedName>
</protein>
<comment type="caution">
    <text evidence="2">The sequence shown here is derived from an EMBL/GenBank/DDBJ whole genome shotgun (WGS) entry which is preliminary data.</text>
</comment>
<feature type="domain" description="Histone deacetylase" evidence="1">
    <location>
        <begin position="18"/>
        <end position="270"/>
    </location>
</feature>
<dbReference type="InterPro" id="IPR037138">
    <property type="entry name" value="His_deacetylse_dom_sf"/>
</dbReference>
<dbReference type="Gene3D" id="3.40.800.20">
    <property type="entry name" value="Histone deacetylase domain"/>
    <property type="match status" value="1"/>
</dbReference>
<name>A0A1J5SDG9_9ZZZZ</name>
<organism evidence="2">
    <name type="scientific">mine drainage metagenome</name>
    <dbReference type="NCBI Taxonomy" id="410659"/>
    <lineage>
        <taxon>unclassified sequences</taxon>
        <taxon>metagenomes</taxon>
        <taxon>ecological metagenomes</taxon>
    </lineage>
</organism>
<dbReference type="SUPFAM" id="SSF52768">
    <property type="entry name" value="Arginase/deacetylase"/>
    <property type="match status" value="1"/>
</dbReference>
<keyword evidence="2" id="KW-0378">Hydrolase</keyword>
<dbReference type="Pfam" id="PF00850">
    <property type="entry name" value="Hist_deacetyl"/>
    <property type="match status" value="1"/>
</dbReference>
<sequence length="285" mass="31004">MLIVHDPRCAEFGSAHRPERPTRVTATSALLLARHPEWRWAAPGEVSDDVLLLAHTRAHLDRLDQPLDFDEDTPYFDGIVDHARRSVAAAMIAMQAALRGGEQSFSLMRPPGHHATAGQAMGFCYLNQAAVAAFAARALGAERVAVWDFDAHHGNGTESILDGRPGFLFCSVHQFPGYPGTGTRNTENCRNWVVGPHGPRERHLHALQDSWRQIVAFNPDLVVLSAGFDGYVHDPVASLSLEIEDFATIGSWVRDSAIPATGLLEGGYSDDLPLLVDAFLGAWAG</sequence>
<dbReference type="GO" id="GO:0040029">
    <property type="term" value="P:epigenetic regulation of gene expression"/>
    <property type="evidence" value="ECO:0007669"/>
    <property type="project" value="TreeGrafter"/>
</dbReference>
<dbReference type="PANTHER" id="PTHR10625">
    <property type="entry name" value="HISTONE DEACETYLASE HDAC1-RELATED"/>
    <property type="match status" value="1"/>
</dbReference>
<accession>A0A1J5SDG9</accession>
<dbReference type="GO" id="GO:0016787">
    <property type="term" value="F:hydrolase activity"/>
    <property type="evidence" value="ECO:0007669"/>
    <property type="project" value="UniProtKB-KW"/>
</dbReference>
<dbReference type="PANTHER" id="PTHR10625:SF10">
    <property type="entry name" value="HISTONE DEACETYLASE HDAC1"/>
    <property type="match status" value="1"/>
</dbReference>
<dbReference type="AlphaFoldDB" id="A0A1J5SDG9"/>
<dbReference type="InterPro" id="IPR000286">
    <property type="entry name" value="HDACs"/>
</dbReference>
<dbReference type="EMBL" id="MLJW01000043">
    <property type="protein sequence ID" value="OIR06431.1"/>
    <property type="molecule type" value="Genomic_DNA"/>
</dbReference>
<reference evidence="2" key="1">
    <citation type="submission" date="2016-10" db="EMBL/GenBank/DDBJ databases">
        <title>Sequence of Gallionella enrichment culture.</title>
        <authorList>
            <person name="Poehlein A."/>
            <person name="Muehling M."/>
            <person name="Daniel R."/>
        </authorList>
    </citation>
    <scope>NUCLEOTIDE SEQUENCE</scope>
</reference>